<comment type="similarity">
    <text evidence="4 6">Belongs to the GART family.</text>
</comment>
<dbReference type="PROSITE" id="PS00373">
    <property type="entry name" value="GART"/>
    <property type="match status" value="1"/>
</dbReference>
<comment type="function">
    <text evidence="6">Catalyzes the transfer of a formyl group from 10-formyltetrahydrofolate to 5-phospho-ribosyl-glycinamide (GAR), producing 5-phospho-ribosyl-N-formylglycinamide (FGAR) and tetrahydrofolate.</text>
</comment>
<dbReference type="SUPFAM" id="SSF53328">
    <property type="entry name" value="Formyltransferase"/>
    <property type="match status" value="1"/>
</dbReference>
<dbReference type="HAMAP" id="MF_01930">
    <property type="entry name" value="PurN"/>
    <property type="match status" value="1"/>
</dbReference>
<dbReference type="GO" id="GO:0004644">
    <property type="term" value="F:phosphoribosylglycinamide formyltransferase activity"/>
    <property type="evidence" value="ECO:0007669"/>
    <property type="project" value="UniProtKB-EC"/>
</dbReference>
<gene>
    <name evidence="6 8" type="primary">purN</name>
    <name evidence="8" type="ORF">ACFO6Q_03440</name>
</gene>
<dbReference type="InterPro" id="IPR004607">
    <property type="entry name" value="GART"/>
</dbReference>
<proteinExistence type="inferred from homology"/>
<dbReference type="Proteomes" id="UP001595886">
    <property type="component" value="Unassembled WGS sequence"/>
</dbReference>
<organism evidence="8 9">
    <name type="scientific">Dokdonella ginsengisoli</name>
    <dbReference type="NCBI Taxonomy" id="363846"/>
    <lineage>
        <taxon>Bacteria</taxon>
        <taxon>Pseudomonadati</taxon>
        <taxon>Pseudomonadota</taxon>
        <taxon>Gammaproteobacteria</taxon>
        <taxon>Lysobacterales</taxon>
        <taxon>Rhodanobacteraceae</taxon>
        <taxon>Dokdonella</taxon>
    </lineage>
</organism>
<dbReference type="CDD" id="cd08645">
    <property type="entry name" value="FMT_core_GART"/>
    <property type="match status" value="1"/>
</dbReference>
<feature type="binding site" evidence="6">
    <location>
        <begin position="109"/>
        <end position="112"/>
    </location>
    <ligand>
        <name>(6R)-10-formyltetrahydrofolate</name>
        <dbReference type="ChEBI" id="CHEBI:195366"/>
    </ligand>
</feature>
<feature type="binding site" evidence="6">
    <location>
        <position position="126"/>
    </location>
    <ligand>
        <name>(6R)-10-formyltetrahydrofolate</name>
        <dbReference type="ChEBI" id="CHEBI:195366"/>
    </ligand>
</feature>
<protein>
    <recommendedName>
        <fullName evidence="6">Phosphoribosylglycinamide formyltransferase</fullName>
        <ecNumber evidence="6">2.1.2.2</ecNumber>
    </recommendedName>
    <alternativeName>
        <fullName evidence="6">5'-phosphoribosylglycinamide transformylase</fullName>
    </alternativeName>
    <alternativeName>
        <fullName evidence="6">GAR transformylase</fullName>
        <shortName evidence="6">GART</shortName>
    </alternativeName>
</protein>
<dbReference type="InterPro" id="IPR002376">
    <property type="entry name" value="Formyl_transf_N"/>
</dbReference>
<dbReference type="NCBIfam" id="TIGR00639">
    <property type="entry name" value="PurN"/>
    <property type="match status" value="1"/>
</dbReference>
<dbReference type="InterPro" id="IPR036477">
    <property type="entry name" value="Formyl_transf_N_sf"/>
</dbReference>
<comment type="pathway">
    <text evidence="1 6">Purine metabolism; IMP biosynthesis via de novo pathway; N(2)-formyl-N(1)-(5-phospho-D-ribosyl)glycinamide from N(1)-(5-phospho-D-ribosyl)glycinamide (10-formyl THF route): step 1/1.</text>
</comment>
<sequence length="236" mass="24586">MHDVLETQDGTAALSSQPSALRLAVLSSGRGSNLQALIDAQRAGRLPVEIALVGSDKAQAPALRRAEESGIATLALDPKSYANRAAFDADLFARIAGHRPALIVLAGFMRILDPAVLAPWAGRIVNIHPSLLPKYRGLHTHRRALEAGDAEHGSSVHFVTAELDGGPLIAQARIPILPGDTADALAERLLVEEHRLLVASVASIAAGRIALAGSQVLHDGSPLAAPLRLQGDGALA</sequence>
<feature type="site" description="Raises pKa of active site His" evidence="6">
    <location>
        <position position="164"/>
    </location>
</feature>
<evidence type="ECO:0000313" key="9">
    <source>
        <dbReference type="Proteomes" id="UP001595886"/>
    </source>
</evidence>
<reference evidence="9" key="1">
    <citation type="journal article" date="2019" name="Int. J. Syst. Evol. Microbiol.">
        <title>The Global Catalogue of Microorganisms (GCM) 10K type strain sequencing project: providing services to taxonomists for standard genome sequencing and annotation.</title>
        <authorList>
            <consortium name="The Broad Institute Genomics Platform"/>
            <consortium name="The Broad Institute Genome Sequencing Center for Infectious Disease"/>
            <person name="Wu L."/>
            <person name="Ma J."/>
        </authorList>
    </citation>
    <scope>NUCLEOTIDE SEQUENCE [LARGE SCALE GENOMIC DNA]</scope>
    <source>
        <strain evidence="9">CCUG 30340</strain>
    </source>
</reference>
<evidence type="ECO:0000256" key="2">
    <source>
        <dbReference type="ARBA" id="ARBA00022679"/>
    </source>
</evidence>
<evidence type="ECO:0000313" key="8">
    <source>
        <dbReference type="EMBL" id="MFC4819360.1"/>
    </source>
</evidence>
<comment type="caution">
    <text evidence="8">The sequence shown here is derived from an EMBL/GenBank/DDBJ whole genome shotgun (WGS) entry which is preliminary data.</text>
</comment>
<dbReference type="RefSeq" id="WP_380019117.1">
    <property type="nucleotide sequence ID" value="NZ_JBHSHD010000003.1"/>
</dbReference>
<keyword evidence="9" id="KW-1185">Reference proteome</keyword>
<comment type="catalytic activity">
    <reaction evidence="5 6">
        <text>N(1)-(5-phospho-beta-D-ribosyl)glycinamide + (6R)-10-formyltetrahydrofolate = N(2)-formyl-N(1)-(5-phospho-beta-D-ribosyl)glycinamide + (6S)-5,6,7,8-tetrahydrofolate + H(+)</text>
        <dbReference type="Rhea" id="RHEA:15053"/>
        <dbReference type="ChEBI" id="CHEBI:15378"/>
        <dbReference type="ChEBI" id="CHEBI:57453"/>
        <dbReference type="ChEBI" id="CHEBI:143788"/>
        <dbReference type="ChEBI" id="CHEBI:147286"/>
        <dbReference type="ChEBI" id="CHEBI:195366"/>
        <dbReference type="EC" id="2.1.2.2"/>
    </reaction>
</comment>
<evidence type="ECO:0000256" key="6">
    <source>
        <dbReference type="HAMAP-Rule" id="MF_01930"/>
    </source>
</evidence>
<keyword evidence="2 6" id="KW-0808">Transferase</keyword>
<evidence type="ECO:0000259" key="7">
    <source>
        <dbReference type="Pfam" id="PF00551"/>
    </source>
</evidence>
<dbReference type="EC" id="2.1.2.2" evidence="6"/>
<feature type="binding site" evidence="6">
    <location>
        <begin position="31"/>
        <end position="33"/>
    </location>
    <ligand>
        <name>N(1)-(5-phospho-beta-D-ribosyl)glycinamide</name>
        <dbReference type="ChEBI" id="CHEBI:143788"/>
    </ligand>
</feature>
<dbReference type="InterPro" id="IPR001555">
    <property type="entry name" value="GART_AS"/>
</dbReference>
<accession>A0ABV9QQR0</accession>
<name>A0ABV9QQR0_9GAMM</name>
<evidence type="ECO:0000256" key="4">
    <source>
        <dbReference type="ARBA" id="ARBA00038440"/>
    </source>
</evidence>
<feature type="active site" description="Proton donor" evidence="6">
    <location>
        <position position="128"/>
    </location>
</feature>
<evidence type="ECO:0000256" key="1">
    <source>
        <dbReference type="ARBA" id="ARBA00005054"/>
    </source>
</evidence>
<dbReference type="PANTHER" id="PTHR43369:SF2">
    <property type="entry name" value="PHOSPHORIBOSYLGLYCINAMIDE FORMYLTRANSFERASE"/>
    <property type="match status" value="1"/>
</dbReference>
<dbReference type="EMBL" id="JBHSHD010000003">
    <property type="protein sequence ID" value="MFC4819360.1"/>
    <property type="molecule type" value="Genomic_DNA"/>
</dbReference>
<dbReference type="Gene3D" id="3.40.50.170">
    <property type="entry name" value="Formyl transferase, N-terminal domain"/>
    <property type="match status" value="1"/>
</dbReference>
<feature type="domain" description="Formyl transferase N-terminal" evidence="7">
    <location>
        <begin position="22"/>
        <end position="199"/>
    </location>
</feature>
<evidence type="ECO:0000256" key="3">
    <source>
        <dbReference type="ARBA" id="ARBA00022755"/>
    </source>
</evidence>
<evidence type="ECO:0000256" key="5">
    <source>
        <dbReference type="ARBA" id="ARBA00047664"/>
    </source>
</evidence>
<dbReference type="Pfam" id="PF00551">
    <property type="entry name" value="Formyl_trans_N"/>
    <property type="match status" value="1"/>
</dbReference>
<keyword evidence="3 6" id="KW-0658">Purine biosynthesis</keyword>
<dbReference type="PANTHER" id="PTHR43369">
    <property type="entry name" value="PHOSPHORIBOSYLGLYCINAMIDE FORMYLTRANSFERASE"/>
    <property type="match status" value="1"/>
</dbReference>
<feature type="binding site" evidence="6">
    <location>
        <position position="84"/>
    </location>
    <ligand>
        <name>(6R)-10-formyltetrahydrofolate</name>
        <dbReference type="ChEBI" id="CHEBI:195366"/>
    </ligand>
</feature>